<reference evidence="2" key="1">
    <citation type="submission" date="2016-11" db="EMBL/GenBank/DDBJ databases">
        <authorList>
            <person name="Varghese N."/>
            <person name="Submissions S."/>
        </authorList>
    </citation>
    <scope>NUCLEOTIDE SEQUENCE [LARGE SCALE GENOMIC DNA]</scope>
    <source>
        <strain evidence="2">DSM 15449</strain>
    </source>
</reference>
<accession>A0A1M5R1A6</accession>
<dbReference type="InterPro" id="IPR012674">
    <property type="entry name" value="Calycin"/>
</dbReference>
<protein>
    <submittedName>
        <fullName evidence="1">Uncharacterized beta-barrel protein YwiB, DUF1934 family</fullName>
    </submittedName>
</protein>
<proteinExistence type="predicted"/>
<dbReference type="RefSeq" id="WP_073028176.1">
    <property type="nucleotide sequence ID" value="NZ_FQXJ01000003.1"/>
</dbReference>
<evidence type="ECO:0000313" key="2">
    <source>
        <dbReference type="Proteomes" id="UP000183954"/>
    </source>
</evidence>
<evidence type="ECO:0000313" key="1">
    <source>
        <dbReference type="EMBL" id="SHH19573.1"/>
    </source>
</evidence>
<keyword evidence="2" id="KW-1185">Reference proteome</keyword>
<name>A0A1M5R1A6_9FIRM</name>
<sequence length="144" mass="16267">MQINATIQINGKQKYPEGHEDQQELLTVGKFYERNGVFYVVYKEAGNAASDLGEVTTFITIKDESVVLNRKGAIDLTQEFRKGVLNNSIYTTCYGKIWLSVMPNKVEYDLTVQGGRISLEYDLFVDDKLVSHNGLLVNVKEDIP</sequence>
<dbReference type="EMBL" id="FQXJ01000003">
    <property type="protein sequence ID" value="SHH19573.1"/>
    <property type="molecule type" value="Genomic_DNA"/>
</dbReference>
<dbReference type="SUPFAM" id="SSF50814">
    <property type="entry name" value="Lipocalins"/>
    <property type="match status" value="1"/>
</dbReference>
<dbReference type="AlphaFoldDB" id="A0A1M5R1A6"/>
<dbReference type="Proteomes" id="UP000183954">
    <property type="component" value="Unassembled WGS sequence"/>
</dbReference>
<gene>
    <name evidence="1" type="ORF">SAMN02746098_00417</name>
</gene>
<dbReference type="OrthoDB" id="1680906at2"/>
<dbReference type="InterPro" id="IPR015231">
    <property type="entry name" value="DUF1934"/>
</dbReference>
<dbReference type="Gene3D" id="2.40.128.20">
    <property type="match status" value="1"/>
</dbReference>
<organism evidence="1 2">
    <name type="scientific">Desulfosporosinus lacus DSM 15449</name>
    <dbReference type="NCBI Taxonomy" id="1121420"/>
    <lineage>
        <taxon>Bacteria</taxon>
        <taxon>Bacillati</taxon>
        <taxon>Bacillota</taxon>
        <taxon>Clostridia</taxon>
        <taxon>Eubacteriales</taxon>
        <taxon>Desulfitobacteriaceae</taxon>
        <taxon>Desulfosporosinus</taxon>
    </lineage>
</organism>
<dbReference type="STRING" id="1121420.SAMN02746098_00417"/>
<dbReference type="Pfam" id="PF09148">
    <property type="entry name" value="DUF1934"/>
    <property type="match status" value="1"/>
</dbReference>